<evidence type="ECO:0000313" key="1">
    <source>
        <dbReference type="EMBL" id="GEQ13969.1"/>
    </source>
</evidence>
<accession>A0A512T1A9</accession>
<gene>
    <name evidence="1" type="ORF">KLO01_20160</name>
</gene>
<dbReference type="RefSeq" id="WP_186827998.1">
    <property type="nucleotide sequence ID" value="NZ_BAABDN010000001.1"/>
</dbReference>
<protein>
    <submittedName>
        <fullName evidence="1">Uncharacterized protein</fullName>
    </submittedName>
</protein>
<comment type="caution">
    <text evidence="1">The sequence shown here is derived from an EMBL/GenBank/DDBJ whole genome shotgun (WGS) entry which is preliminary data.</text>
</comment>
<evidence type="ECO:0000313" key="2">
    <source>
        <dbReference type="Proteomes" id="UP000321793"/>
    </source>
</evidence>
<name>A0A512T1A9_9MICO</name>
<dbReference type="Proteomes" id="UP000321793">
    <property type="component" value="Unassembled WGS sequence"/>
</dbReference>
<proteinExistence type="predicted"/>
<keyword evidence="2" id="KW-1185">Reference proteome</keyword>
<organism evidence="1 2">
    <name type="scientific">Knoellia locipacati</name>
    <dbReference type="NCBI Taxonomy" id="882824"/>
    <lineage>
        <taxon>Bacteria</taxon>
        <taxon>Bacillati</taxon>
        <taxon>Actinomycetota</taxon>
        <taxon>Actinomycetes</taxon>
        <taxon>Micrococcales</taxon>
        <taxon>Intrasporangiaceae</taxon>
        <taxon>Knoellia</taxon>
    </lineage>
</organism>
<dbReference type="EMBL" id="BKBA01000008">
    <property type="protein sequence ID" value="GEQ13969.1"/>
    <property type="molecule type" value="Genomic_DNA"/>
</dbReference>
<dbReference type="AlphaFoldDB" id="A0A512T1A9"/>
<sequence length="52" mass="5656">MWIFVAMIVVIVLLVLYLNHRGATGAGDNFASSEADALPHLGAEFGQVKKKR</sequence>
<reference evidence="1 2" key="1">
    <citation type="submission" date="2019-07" db="EMBL/GenBank/DDBJ databases">
        <title>Whole genome shotgun sequence of Knoellia locipacati NBRC 109775.</title>
        <authorList>
            <person name="Hosoyama A."/>
            <person name="Uohara A."/>
            <person name="Ohji S."/>
            <person name="Ichikawa N."/>
        </authorList>
    </citation>
    <scope>NUCLEOTIDE SEQUENCE [LARGE SCALE GENOMIC DNA]</scope>
    <source>
        <strain evidence="1 2">NBRC 109775</strain>
    </source>
</reference>